<keyword evidence="1" id="KW-1003">Cell membrane</keyword>
<keyword evidence="7" id="KW-1185">Reference proteome</keyword>
<organism evidence="6 7">
    <name type="scientific">Sporomusa ovata</name>
    <dbReference type="NCBI Taxonomy" id="2378"/>
    <lineage>
        <taxon>Bacteria</taxon>
        <taxon>Bacillati</taxon>
        <taxon>Bacillota</taxon>
        <taxon>Negativicutes</taxon>
        <taxon>Selenomonadales</taxon>
        <taxon>Sporomusaceae</taxon>
        <taxon>Sporomusa</taxon>
    </lineage>
</organism>
<dbReference type="EMBL" id="CTRP01000014">
    <property type="protein sequence ID" value="CQR73597.1"/>
    <property type="molecule type" value="Genomic_DNA"/>
</dbReference>
<evidence type="ECO:0000256" key="4">
    <source>
        <dbReference type="ARBA" id="ARBA00023136"/>
    </source>
</evidence>
<protein>
    <submittedName>
        <fullName evidence="6">Membrane protein, putative</fullName>
    </submittedName>
</protein>
<dbReference type="RefSeq" id="WP_021170871.1">
    <property type="nucleotide sequence ID" value="NZ_CTRP01000014.1"/>
</dbReference>
<evidence type="ECO:0000313" key="7">
    <source>
        <dbReference type="Proteomes" id="UP000049855"/>
    </source>
</evidence>
<dbReference type="Proteomes" id="UP000049855">
    <property type="component" value="Unassembled WGS sequence"/>
</dbReference>
<dbReference type="NCBIfam" id="TIGR02840">
    <property type="entry name" value="spore_YtaF"/>
    <property type="match status" value="1"/>
</dbReference>
<evidence type="ECO:0000256" key="2">
    <source>
        <dbReference type="ARBA" id="ARBA00022692"/>
    </source>
</evidence>
<feature type="transmembrane region" description="Helical" evidence="5">
    <location>
        <begin position="166"/>
        <end position="183"/>
    </location>
</feature>
<name>A0A0U1L1P1_9FIRM</name>
<accession>A0A0U1L1P1</accession>
<dbReference type="PANTHER" id="PTHR35529:SF2">
    <property type="entry name" value="SPORULATION PROTEIN YTAF-RELATED"/>
    <property type="match status" value="1"/>
</dbReference>
<dbReference type="Pfam" id="PF02659">
    <property type="entry name" value="Mntp"/>
    <property type="match status" value="2"/>
</dbReference>
<evidence type="ECO:0000256" key="1">
    <source>
        <dbReference type="ARBA" id="ARBA00022475"/>
    </source>
</evidence>
<keyword evidence="4 5" id="KW-0472">Membrane</keyword>
<evidence type="ECO:0000313" key="6">
    <source>
        <dbReference type="EMBL" id="CQR73597.1"/>
    </source>
</evidence>
<dbReference type="InterPro" id="IPR003810">
    <property type="entry name" value="Mntp/YtaF"/>
</dbReference>
<sequence length="212" mass="23242">MNVFYMLLLGFAVSLDSFAAGIAYGLKTIRMPFRSLAMIGLITAVCTGFSMWCAYMLGQFIDVHIAVIFGSLLLITLGGFNLFQEYLTKDIPASDLEKEFDTRKITLKIGKLIICIMGNPETADIDKSKSISPMEAIFLGLALGIDNMVATFAASLLGFLPLYTPLIMGLIQMAFISFGSWSSSHLISESLKKRFPFLPGAILILIGLFRLV</sequence>
<feature type="transmembrane region" description="Helical" evidence="5">
    <location>
        <begin position="6"/>
        <end position="24"/>
    </location>
</feature>
<dbReference type="PANTHER" id="PTHR35529">
    <property type="entry name" value="MANGANESE EFFLUX PUMP MNTP-RELATED"/>
    <property type="match status" value="1"/>
</dbReference>
<dbReference type="InterPro" id="IPR014205">
    <property type="entry name" value="Spore_YtaF"/>
</dbReference>
<feature type="transmembrane region" description="Helical" evidence="5">
    <location>
        <begin position="195"/>
        <end position="211"/>
    </location>
</feature>
<dbReference type="AlphaFoldDB" id="A0A0U1L1P1"/>
<evidence type="ECO:0000256" key="5">
    <source>
        <dbReference type="SAM" id="Phobius"/>
    </source>
</evidence>
<reference evidence="7" key="1">
    <citation type="submission" date="2015-03" db="EMBL/GenBank/DDBJ databases">
        <authorList>
            <person name="Nijsse Bart"/>
        </authorList>
    </citation>
    <scope>NUCLEOTIDE SEQUENCE [LARGE SCALE GENOMIC DNA]</scope>
</reference>
<gene>
    <name evidence="6" type="ORF">SpAn4DRAFT_0059</name>
</gene>
<evidence type="ECO:0000256" key="3">
    <source>
        <dbReference type="ARBA" id="ARBA00022989"/>
    </source>
</evidence>
<feature type="transmembrane region" description="Helical" evidence="5">
    <location>
        <begin position="36"/>
        <end position="57"/>
    </location>
</feature>
<keyword evidence="2 5" id="KW-0812">Transmembrane</keyword>
<feature type="transmembrane region" description="Helical" evidence="5">
    <location>
        <begin position="63"/>
        <end position="83"/>
    </location>
</feature>
<keyword evidence="3 5" id="KW-1133">Transmembrane helix</keyword>
<proteinExistence type="predicted"/>